<dbReference type="EMBL" id="CP030032">
    <property type="protein sequence ID" value="AWV91321.1"/>
    <property type="molecule type" value="Genomic_DNA"/>
</dbReference>
<dbReference type="PANTHER" id="PTHR33546:SF1">
    <property type="entry name" value="LARGE, MULTIFUNCTIONAL SECRETED PROTEIN"/>
    <property type="match status" value="1"/>
</dbReference>
<evidence type="ECO:0000259" key="3">
    <source>
        <dbReference type="Pfam" id="PF22807"/>
    </source>
</evidence>
<keyword evidence="5" id="KW-1185">Reference proteome</keyword>
<dbReference type="PROSITE" id="PS51257">
    <property type="entry name" value="PROKAR_LIPOPROTEIN"/>
    <property type="match status" value="1"/>
</dbReference>
<name>A0A2Z4FQG5_9DELT</name>
<feature type="signal peptide" evidence="2">
    <location>
        <begin position="1"/>
        <end position="23"/>
    </location>
</feature>
<dbReference type="SUPFAM" id="SSF50952">
    <property type="entry name" value="Soluble quinoprotein glucose dehydrogenase"/>
    <property type="match status" value="1"/>
</dbReference>
<feature type="domain" description="Pyrroloquinoline quinone-dependent pyranose dehydrogenase beta-propeller" evidence="3">
    <location>
        <begin position="83"/>
        <end position="418"/>
    </location>
</feature>
<evidence type="ECO:0000313" key="5">
    <source>
        <dbReference type="Proteomes" id="UP000249799"/>
    </source>
</evidence>
<protein>
    <submittedName>
        <fullName evidence="4">Sorbosone dehydrogenase family protein</fullName>
    </submittedName>
</protein>
<dbReference type="PANTHER" id="PTHR33546">
    <property type="entry name" value="LARGE, MULTIFUNCTIONAL SECRETED PROTEIN-RELATED"/>
    <property type="match status" value="1"/>
</dbReference>
<sequence length="421" mass="46085">MNISNRIRYRYAPLILGATLGLAACKSSSKSAPKPTGEASAQTDDSGEANGSGPSTGTDGDAEQAPAPRGSDRPTDPQLAQIQLPEGFQIRMYSADVPGARSLQITPDGTLFVGSRGAGKVYALVDTNNDKRADKVHVLAEGLNNPNGVAFKDGDLYVAEIDKIWRYPEIENHLEDPPEPELISDAFPSKKHHGWKFIKFGPDGKLYIPVGAPCNICKPDPDKYANIQRMNADGSELEVFARGVRNTVGFDWHPETKELWFSDNGRDMLGDTIPPDELNHAPKAGMNFGYPYCHGKDVRDPEFGRGVDCATYVAPVQDLEAHTAALGIEFYTGEMFPATYKKQLFIAEHGSWNRSEKVGYRVTLVRLDADGNAQSYEPFATGWLQDETAWGRPVDVEVMADGSLLVSDDLRGAVYRISYKP</sequence>
<accession>A0A2Z4FQG5</accession>
<dbReference type="InterPro" id="IPR054539">
    <property type="entry name" value="Beta-prop_PDH"/>
</dbReference>
<dbReference type="Proteomes" id="UP000249799">
    <property type="component" value="Chromosome"/>
</dbReference>
<evidence type="ECO:0000256" key="2">
    <source>
        <dbReference type="SAM" id="SignalP"/>
    </source>
</evidence>
<dbReference type="AlphaFoldDB" id="A0A2Z4FQG5"/>
<organism evidence="4 5">
    <name type="scientific">Bradymonas sediminis</name>
    <dbReference type="NCBI Taxonomy" id="1548548"/>
    <lineage>
        <taxon>Bacteria</taxon>
        <taxon>Deltaproteobacteria</taxon>
        <taxon>Bradymonadales</taxon>
        <taxon>Bradymonadaceae</taxon>
        <taxon>Bradymonas</taxon>
    </lineage>
</organism>
<dbReference type="InterPro" id="IPR011041">
    <property type="entry name" value="Quinoprot_gluc/sorb_DH_b-prop"/>
</dbReference>
<dbReference type="InterPro" id="IPR011042">
    <property type="entry name" value="6-blade_b-propeller_TolB-like"/>
</dbReference>
<reference evidence="4 5" key="1">
    <citation type="submission" date="2018-06" db="EMBL/GenBank/DDBJ databases">
        <title>Lujinxingia sediminis gen. nov. sp. nov., a new facultative anaerobic member of the class Deltaproteobacteria, and proposal of Lujinxingaceae fam. nov.</title>
        <authorList>
            <person name="Guo L.-Y."/>
            <person name="Li C.-M."/>
            <person name="Wang S."/>
            <person name="Du Z.-J."/>
        </authorList>
    </citation>
    <scope>NUCLEOTIDE SEQUENCE [LARGE SCALE GENOMIC DNA]</scope>
    <source>
        <strain evidence="4 5">FA350</strain>
    </source>
</reference>
<dbReference type="KEGG" id="bsed:DN745_00370"/>
<gene>
    <name evidence="4" type="ORF">DN745_00370</name>
</gene>
<evidence type="ECO:0000313" key="4">
    <source>
        <dbReference type="EMBL" id="AWV91321.1"/>
    </source>
</evidence>
<keyword evidence="2" id="KW-0732">Signal</keyword>
<feature type="chain" id="PRO_5016318099" evidence="2">
    <location>
        <begin position="24"/>
        <end position="421"/>
    </location>
</feature>
<proteinExistence type="predicted"/>
<feature type="region of interest" description="Disordered" evidence="1">
    <location>
        <begin position="27"/>
        <end position="78"/>
    </location>
</feature>
<dbReference type="OrthoDB" id="9770043at2"/>
<dbReference type="Gene3D" id="2.120.10.30">
    <property type="entry name" value="TolB, C-terminal domain"/>
    <property type="match status" value="1"/>
</dbReference>
<evidence type="ECO:0000256" key="1">
    <source>
        <dbReference type="SAM" id="MobiDB-lite"/>
    </source>
</evidence>
<dbReference type="Pfam" id="PF22807">
    <property type="entry name" value="TrAA12"/>
    <property type="match status" value="1"/>
</dbReference>